<organism evidence="4 5">
    <name type="scientific">Phyllosticta citrichinensis</name>
    <dbReference type="NCBI Taxonomy" id="1130410"/>
    <lineage>
        <taxon>Eukaryota</taxon>
        <taxon>Fungi</taxon>
        <taxon>Dikarya</taxon>
        <taxon>Ascomycota</taxon>
        <taxon>Pezizomycotina</taxon>
        <taxon>Dothideomycetes</taxon>
        <taxon>Dothideomycetes incertae sedis</taxon>
        <taxon>Botryosphaeriales</taxon>
        <taxon>Phyllostictaceae</taxon>
        <taxon>Phyllosticta</taxon>
    </lineage>
</organism>
<dbReference type="SUPFAM" id="SSF48371">
    <property type="entry name" value="ARM repeat"/>
    <property type="match status" value="2"/>
</dbReference>
<dbReference type="InterPro" id="IPR011430">
    <property type="entry name" value="UTP20_N"/>
</dbReference>
<dbReference type="PANTHER" id="PTHR17695">
    <property type="entry name" value="SMALL SUBUNIT PROCESSOME COMPONENT 20 HOMOLOG"/>
    <property type="match status" value="1"/>
</dbReference>
<dbReference type="Gene3D" id="1.25.10.10">
    <property type="entry name" value="Leucine-rich Repeat Variant"/>
    <property type="match status" value="3"/>
</dbReference>
<keyword evidence="5" id="KW-1185">Reference proteome</keyword>
<feature type="compositionally biased region" description="Basic and acidic residues" evidence="1">
    <location>
        <begin position="2634"/>
        <end position="2645"/>
    </location>
</feature>
<dbReference type="EMBL" id="JBBWUH010000013">
    <property type="protein sequence ID" value="KAK8153043.1"/>
    <property type="molecule type" value="Genomic_DNA"/>
</dbReference>
<evidence type="ECO:0000259" key="2">
    <source>
        <dbReference type="Pfam" id="PF07539"/>
    </source>
</evidence>
<name>A0ABR1XFS0_9PEZI</name>
<feature type="compositionally biased region" description="Basic and acidic residues" evidence="1">
    <location>
        <begin position="1"/>
        <end position="12"/>
    </location>
</feature>
<reference evidence="4 5" key="1">
    <citation type="journal article" date="2022" name="G3 (Bethesda)">
        <title>Enemy or ally: a genomic approach to elucidate the lifestyle of Phyllosticta citrichinaensis.</title>
        <authorList>
            <person name="Buijs V.A."/>
            <person name="Groenewald J.Z."/>
            <person name="Haridas S."/>
            <person name="LaButti K.M."/>
            <person name="Lipzen A."/>
            <person name="Martin F.M."/>
            <person name="Barry K."/>
            <person name="Grigoriev I.V."/>
            <person name="Crous P.W."/>
            <person name="Seidl M.F."/>
        </authorList>
    </citation>
    <scope>NUCLEOTIDE SEQUENCE [LARGE SCALE GENOMIC DNA]</scope>
    <source>
        <strain evidence="4 5">CBS 129764</strain>
    </source>
</reference>
<feature type="compositionally biased region" description="Basic and acidic residues" evidence="1">
    <location>
        <begin position="2654"/>
        <end position="2673"/>
    </location>
</feature>
<proteinExistence type="predicted"/>
<feature type="region of interest" description="Disordered" evidence="1">
    <location>
        <begin position="2626"/>
        <end position="2673"/>
    </location>
</feature>
<dbReference type="InterPro" id="IPR052575">
    <property type="entry name" value="SSU_processome_comp_20"/>
</dbReference>
<feature type="domain" description="U3 small nucleolar RNA-associated protein 20 N-terminal" evidence="2">
    <location>
        <begin position="888"/>
        <end position="1497"/>
    </location>
</feature>
<comment type="caution">
    <text evidence="4">The sequence shown here is derived from an EMBL/GenBank/DDBJ whole genome shotgun (WGS) entry which is preliminary data.</text>
</comment>
<protein>
    <submittedName>
        <fullName evidence="4">Armadillo-type protein</fullName>
    </submittedName>
</protein>
<evidence type="ECO:0000313" key="5">
    <source>
        <dbReference type="Proteomes" id="UP001456524"/>
    </source>
</evidence>
<feature type="compositionally biased region" description="Acidic residues" evidence="1">
    <location>
        <begin position="2455"/>
        <end position="2473"/>
    </location>
</feature>
<feature type="domain" description="U3 small nucleolar RNA-associated protein 20" evidence="3">
    <location>
        <begin position="1714"/>
        <end position="1931"/>
    </location>
</feature>
<feature type="region of interest" description="Disordered" evidence="1">
    <location>
        <begin position="2445"/>
        <end position="2488"/>
    </location>
</feature>
<feature type="region of interest" description="Disordered" evidence="1">
    <location>
        <begin position="1"/>
        <end position="32"/>
    </location>
</feature>
<dbReference type="Pfam" id="PF07539">
    <property type="entry name" value="UTP20_N"/>
    <property type="match status" value="1"/>
</dbReference>
<sequence length="2673" mass="300115">MAAMSRGKDKKAPKAFKQRKKGGTESSRQHYYESFSQRIAKLSIDPVRRTTRRHFDEEDLSASTSYLKNSFEEWKDLNLSQSFQNFSRELSPFCESLPQILHHEDRIMDLLFTYIEKEDELSLEPLLSLVSHFAHDLGARFERHFGKTVQLLCHIASKHQAIEAIEWSFTCMAWLFKYLSRLLVSDLRPLYDLMAPMLGKKQQKHFVTRFAAESMSFLVRKAGASYHRDIEPLRIFVAHAIRDLEEVAQREDTYQYQQGLMSLFVESIKGVQNGLHSSGPAVIKELMSQAIAPENAKSDSLVPDNSPAMDVLQGVLTAVIHYTNSHTFSPILEVILETIQQSTPELGNTGLQNNARILLTVVGVRKGTRIQDWDAVLKAMAQIIARAESQDLSQGSGLASEALIALAVILQSSPMDVAIPHLRILDKITSGPWQECFLVFCNFFADLGTERFQSLLVPHFKRFILSRWNESGDQLAVLIPRLAGRGCFYNLSLACPTAWQESIIASFRNLSQKSQEPLEQDAALPNGLLHVIRTTSVEEKTERAVYDELHQLLLVSLGQISPKLPAQQLFGVGAGFKYVAERQGREQQSNELWGALARSSNVLMHYPIFADSTLKYLRSNEKSFNVDGDDLDTLTNSVIESLGSPSHKLRTSGLDILQRIYSAKHDGQESEILSIAILIESMPLNIETARNVSMNIRRLAMAYKNSSSDPVLARAVPTYCFGLLYVKFTQVWEDSCNALKEICETKEGEDIVSNLAFKLIEAVPVVEDPGLSSLSADEGSSATATNEFECHNLLWLNDLASKTTDLLENAAEQLRSKFLSDHKRVEYITSSSRSQALRVLAHIPQVAEKKSRQLVPILLTWAVGSDTLEFTPPEQPESDLEQDAEQQRWARKDQKSLLGIFAKFNNPKVLYKSANVYSSLLTLLANGDVEIQKSALRAILTWKNHSINRYEENLMNILDEARFREQISVFLDTDQDDSQMQEEDRADLMPVILRMLYGRVIARAGSSSGKRGQESRRKAVFIALFKFGDNEIGQFLDIALGSLSGLYLINRDCLDEELLSKDLLDSRKQFGMLNMLEDMLDTLGTQLAPFTAQLIDPVLYCLVKASREIAAIQSDKKENSGLSLLTSIRQVGFHCLNALFNYCPEFPTWSAYVPSILSELVEPRLEKLPVETAQSVSGILRLFSAWSKSYLTVAFLVKFNEGILNIVANCLEISFAKEEVKLFVLREIIQNAIAIAEGDAMDVDQPTEGSPGYVQEKILQPKSGIFLGAIGAELQKSPSKELLDVGVQTVSRLAPFIGGAAECKSIVEISLFLLQQPTRRVSPRTKSDILNILHHFIPQISLTKDNDLLHRIFECVSSLFGYFQDRRSRELLAAILGDLAQADSDLVEIAQLASDLNAFAPSRLDEPDFDRRSKAFLRVNEELYSSLSVKQWLPLVYNMLFYIKEQEELVLRMNASYGLRRFIEAAANKDNSHQEVFQKLINSAIIPGIHNGVREKSELVRTEYLSVLAQIVRLFPWWPVVSDMHILLVDDDDEASFFSNILHIQQHRRLRALRRLASEASKLSGTNISHIFIPLIEHFIFDKADDDSGASNLAGESTAAVGSLALSLDWQQYRAVLRRYSELEMDKSTIKLLGAVIDALQKAAEARGLISAFNPGAIGGEDEEMADAKINDVDETNKGALPGLARTMPRQEKLSDDLIKNLIPPLTSFIHHKDDSTVSLRVPVAVIIVKLLRLLRTEEFAERLPPVLMDVCAILRSKDQQARDMTRKTLAEISALIGPEYFGFLLKALRTALQRGYQLHVLSFTVHSILVSMTPTFKPGQLDYCLNEVVSVVMDDIFGVTGQEKDAEDYISKMKEVKSSKSFDSIELVAKTTTIPRFIDLLTPVRSLLLEKVDLKLVKKVDELLRRVGLGIMHNAAIHNRQILVFCYQLIQDVYKSKDAEANKKRDVEDPRTKRYLINMKHANKDPNRGKTTSQIHKLIRFSLDVLRAVLNKHDHLATPGNLAGFMPVIGDAIVSGQEEIQMSAVRLLGSIIKVPLDRIEKDAPIYVAEAVRIIKSEKDTNTELAQACLKLISAVLREKKTVSVRDKDIAYILKRIKDDLEEPDRQGVSFNFLKAVIGRKIVIAEVYEILDIVATVMVTNQTRTARDLARGVYFQFLMEYPQTKDRLAKQMAFLVKNLDYKHKEGRQSVMEAIHLLLSKVGDELVQEVAENVFAPLVLRLVNDDDKECREMAGLLIKKVFERADTDRSKRFTGMLKAWIEQDDVALKRRLGIQCYTLFLDVHEENQPKDTKYLLKHLPPIMEEAQEQEDEADWERLYYSLQCFAKISQVSPTTAFAADKKELWDLVKKCLVFPHAWVKITAARLVGLYFSDFASFNKDNGLQSVPLVGSSGLELTGADMLDLLSAHMRMLRVPGIGEELATQVVRNLVFLGRCFGANNLPYEPKNSKTTLKQGDEDEDDASSASEAGDEEADAVATEIAKKQASTTDSTALPSALSHLLHRLSQVLRRQSPSLHGQARTPASLVPKHAALTLLAALISHLPLSAYEPQLPILLHPLHVLTDPSAPQPVASSHHALTTSAADSYAEAHKALVASASEVVSLVQKKIGAGAFVKVMGVVREGVVSRREGRRAKRRVEAVAEPERALQKKRRRHERERERKKEKGWDQRSMRRGW</sequence>
<dbReference type="Proteomes" id="UP001456524">
    <property type="component" value="Unassembled WGS sequence"/>
</dbReference>
<dbReference type="InterPro" id="IPR016024">
    <property type="entry name" value="ARM-type_fold"/>
</dbReference>
<evidence type="ECO:0000313" key="4">
    <source>
        <dbReference type="EMBL" id="KAK8153043.1"/>
    </source>
</evidence>
<evidence type="ECO:0000259" key="3">
    <source>
        <dbReference type="Pfam" id="PF20416"/>
    </source>
</evidence>
<dbReference type="Pfam" id="PF20416">
    <property type="entry name" value="UTP20"/>
    <property type="match status" value="1"/>
</dbReference>
<gene>
    <name evidence="4" type="ORF">IWX90DRAFT_79589</name>
</gene>
<dbReference type="InterPro" id="IPR046523">
    <property type="entry name" value="UTP20_dom"/>
</dbReference>
<accession>A0ABR1XFS0</accession>
<evidence type="ECO:0000256" key="1">
    <source>
        <dbReference type="SAM" id="MobiDB-lite"/>
    </source>
</evidence>
<dbReference type="InterPro" id="IPR011989">
    <property type="entry name" value="ARM-like"/>
</dbReference>
<dbReference type="PANTHER" id="PTHR17695:SF11">
    <property type="entry name" value="SMALL SUBUNIT PROCESSOME COMPONENT 20 HOMOLOG"/>
    <property type="match status" value="1"/>
</dbReference>